<comment type="caution">
    <text evidence="1">The sequence shown here is derived from an EMBL/GenBank/DDBJ whole genome shotgun (WGS) entry which is preliminary data.</text>
</comment>
<dbReference type="Proteomes" id="UP000789525">
    <property type="component" value="Unassembled WGS sequence"/>
</dbReference>
<name>A0ACA9LWK1_9GLOM</name>
<protein>
    <submittedName>
        <fullName evidence="1">12485_t:CDS:1</fullName>
    </submittedName>
</protein>
<proteinExistence type="predicted"/>
<reference evidence="1" key="1">
    <citation type="submission" date="2021-06" db="EMBL/GenBank/DDBJ databases">
        <authorList>
            <person name="Kallberg Y."/>
            <person name="Tangrot J."/>
            <person name="Rosling A."/>
        </authorList>
    </citation>
    <scope>NUCLEOTIDE SEQUENCE</scope>
    <source>
        <strain evidence="1">CL356</strain>
    </source>
</reference>
<sequence>MAWKSVKNLFSLDTTSNNASHNKKNANASSRIVPRPTLSTVTDSTSKPPSSSSSRTHFANDIHQQLRNASELLYLHLPEDVKSVLDKLRTLQNAEKSLIFDQKMENGEWQSSPKDEDGDHLGKCFDAQHNLSSRPSSSIIQGEHNEENMSNMVSSPTTLSVILETVENPHDQQRRNSHYSTRSRISTSTFHSDLSTSSSKNSSLLKVLSASTLLTTVIGSIMSMHNDALMNSFTESSTLDSYHSLHEKISNEADAMLRYVRKITTQGKTEELSVYGQAIYDKLVVHSGRLVDSLDSLVNFVNAHLPVLREERESFFNCFLIFDIASSNISKIVKLKKSTSAVTSMKSQENVLLTAEEQAYQNSKSKKSKNSPPDDSDYSGRSSLTSERGRSLFSYHQTSAEVSRHNRQMRNKSRDSSSVGSLASNTSAATAPMMYTRTRKIAFSEGSSSHTSLNSNVFYTDISSPSTPSSFCSLNYRVHGGHLPPNHEPLSPTLSSPSKNSKFREQIDDSPSRMLIDLIHPLSLYSHKISKSSTSLEARPAKSRESEEKDDENNSPSTSRSRKNSHSKIKSYFLKHISSLSPVTSKGKKTSYWPVTEDLMTLESNGTGSRATDSDKYAQALLRATSLSGRQPKFHKNNSDTDLKSLQMMWAERDRLNSDEKLCEDTGEMVASSAAEVSDANNLREQLFRKIVTKKSSTNLSVKKKSSLGSMIKISNVFTRLHEQGHSSSVSLDISSHTNNATCTQEGTLTDNVDGRVLTVIDRWITLQPQNFQIEPELRNQLQEFLTDGVSNAGFQTDAERMQKILSDIPSLPSPSPSEHLVQPKVSNENFQKSLSPKKPPTLYDSSPLLEFNAKDIAMYLTLMDFDALKSITFFDFITVWWRKRQAFETGGSPNAALQDRQFGLEENRLDAFTRRSNMLGHWIEHEICSLRTVKARRTILQKFIDTAKYCLEWNNFHTAMFIALALNSRPVRRLEKTWETLSHQAFLNLQSIEELIDSSGNMRRYRNALAQATPPIVPFFGKMNIDFIQRNNTFLPAGHQREKQFRIPSTPTAPVPEYNPESRELPMPASDPHSNISNASPEEHQQPLINFEKFLLLKKNVYNITRFTSKSYPFENQLSSHSLNQQHISQALNSPNLNDSLSSPPQMNIDNNIIHNNSDSNTGDLTAPLDYIGKVIENRLFEAAGAMFGGNVASIAMSDGGELEAELMALSLEAEPIAQQS</sequence>
<evidence type="ECO:0000313" key="1">
    <source>
        <dbReference type="EMBL" id="CAG8546053.1"/>
    </source>
</evidence>
<evidence type="ECO:0000313" key="2">
    <source>
        <dbReference type="Proteomes" id="UP000789525"/>
    </source>
</evidence>
<gene>
    <name evidence="1" type="ORF">ACOLOM_LOCUS4663</name>
</gene>
<keyword evidence="2" id="KW-1185">Reference proteome</keyword>
<accession>A0ACA9LWK1</accession>
<organism evidence="1 2">
    <name type="scientific">Acaulospora colombiana</name>
    <dbReference type="NCBI Taxonomy" id="27376"/>
    <lineage>
        <taxon>Eukaryota</taxon>
        <taxon>Fungi</taxon>
        <taxon>Fungi incertae sedis</taxon>
        <taxon>Mucoromycota</taxon>
        <taxon>Glomeromycotina</taxon>
        <taxon>Glomeromycetes</taxon>
        <taxon>Diversisporales</taxon>
        <taxon>Acaulosporaceae</taxon>
        <taxon>Acaulospora</taxon>
    </lineage>
</organism>
<dbReference type="EMBL" id="CAJVPT010007882">
    <property type="protein sequence ID" value="CAG8546053.1"/>
    <property type="molecule type" value="Genomic_DNA"/>
</dbReference>